<dbReference type="AlphaFoldDB" id="A0A7J5BQV2"/>
<accession>A0A7J5BQV2</accession>
<sequence>MHTTASDPDTNVPATDTGASDAGTARSDMAGTTGASATTGRSSGSPRLGRIALVVAVVAAAGSVACAAIVGASVGPAEVALGPRLVDLPGALFWTIAGLLASQLFWLGLGLASIVMGVVSLVRGHSSRAAVGGIVLAVAFPLLSLFVLVLLMLATSPL</sequence>
<keyword evidence="4" id="KW-1185">Reference proteome</keyword>
<protein>
    <submittedName>
        <fullName evidence="3">Uncharacterized protein</fullName>
    </submittedName>
</protein>
<feature type="transmembrane region" description="Helical" evidence="2">
    <location>
        <begin position="129"/>
        <end position="154"/>
    </location>
</feature>
<organism evidence="3 4">
    <name type="scientific">Pseudoclavibacter chungangensis</name>
    <dbReference type="NCBI Taxonomy" id="587635"/>
    <lineage>
        <taxon>Bacteria</taxon>
        <taxon>Bacillati</taxon>
        <taxon>Actinomycetota</taxon>
        <taxon>Actinomycetes</taxon>
        <taxon>Micrococcales</taxon>
        <taxon>Microbacteriaceae</taxon>
        <taxon>Pseudoclavibacter</taxon>
    </lineage>
</organism>
<feature type="region of interest" description="Disordered" evidence="1">
    <location>
        <begin position="1"/>
        <end position="45"/>
    </location>
</feature>
<evidence type="ECO:0000256" key="1">
    <source>
        <dbReference type="SAM" id="MobiDB-lite"/>
    </source>
</evidence>
<dbReference type="EMBL" id="WBJZ01000011">
    <property type="protein sequence ID" value="KAB1656681.1"/>
    <property type="molecule type" value="Genomic_DNA"/>
</dbReference>
<dbReference type="RefSeq" id="WP_158040695.1">
    <property type="nucleotide sequence ID" value="NZ_JACCFV010000001.1"/>
</dbReference>
<keyword evidence="2" id="KW-0812">Transmembrane</keyword>
<feature type="transmembrane region" description="Helical" evidence="2">
    <location>
        <begin position="51"/>
        <end position="72"/>
    </location>
</feature>
<keyword evidence="2" id="KW-0472">Membrane</keyword>
<evidence type="ECO:0000313" key="4">
    <source>
        <dbReference type="Proteomes" id="UP000467240"/>
    </source>
</evidence>
<comment type="caution">
    <text evidence="3">The sequence shown here is derived from an EMBL/GenBank/DDBJ whole genome shotgun (WGS) entry which is preliminary data.</text>
</comment>
<feature type="compositionally biased region" description="Polar residues" evidence="1">
    <location>
        <begin position="1"/>
        <end position="13"/>
    </location>
</feature>
<evidence type="ECO:0000256" key="2">
    <source>
        <dbReference type="SAM" id="Phobius"/>
    </source>
</evidence>
<dbReference type="Proteomes" id="UP000467240">
    <property type="component" value="Unassembled WGS sequence"/>
</dbReference>
<feature type="transmembrane region" description="Helical" evidence="2">
    <location>
        <begin position="92"/>
        <end position="122"/>
    </location>
</feature>
<evidence type="ECO:0000313" key="3">
    <source>
        <dbReference type="EMBL" id="KAB1656681.1"/>
    </source>
</evidence>
<keyword evidence="2" id="KW-1133">Transmembrane helix</keyword>
<proteinExistence type="predicted"/>
<feature type="compositionally biased region" description="Low complexity" evidence="1">
    <location>
        <begin position="14"/>
        <end position="45"/>
    </location>
</feature>
<gene>
    <name evidence="3" type="ORF">F8O01_09845</name>
</gene>
<name>A0A7J5BQV2_9MICO</name>
<reference evidence="3 4" key="1">
    <citation type="submission" date="2019-09" db="EMBL/GenBank/DDBJ databases">
        <title>Phylogeny of genus Pseudoclavibacter and closely related genus.</title>
        <authorList>
            <person name="Li Y."/>
        </authorList>
    </citation>
    <scope>NUCLEOTIDE SEQUENCE [LARGE SCALE GENOMIC DNA]</scope>
    <source>
        <strain evidence="3 4">DSM 23821</strain>
    </source>
</reference>